<dbReference type="SMART" id="SM00147">
    <property type="entry name" value="RasGEF"/>
    <property type="match status" value="1"/>
</dbReference>
<dbReference type="SMART" id="SM00100">
    <property type="entry name" value="cNMP"/>
    <property type="match status" value="1"/>
</dbReference>
<dbReference type="InterPro" id="IPR036964">
    <property type="entry name" value="RASGEF_cat_dom_sf"/>
</dbReference>
<dbReference type="CDD" id="cd00038">
    <property type="entry name" value="CAP_ED"/>
    <property type="match status" value="1"/>
</dbReference>
<comment type="caution">
    <text evidence="8">The sequence shown here is derived from an EMBL/GenBank/DDBJ whole genome shotgun (WGS) entry which is preliminary data.</text>
</comment>
<dbReference type="Gene3D" id="3.10.20.90">
    <property type="entry name" value="Phosphatidylinositol 3-kinase Catalytic Subunit, Chain A, domain 1"/>
    <property type="match status" value="1"/>
</dbReference>
<evidence type="ECO:0000259" key="6">
    <source>
        <dbReference type="PROSITE" id="PS50042"/>
    </source>
</evidence>
<dbReference type="SMART" id="SM00314">
    <property type="entry name" value="RA"/>
    <property type="match status" value="1"/>
</dbReference>
<dbReference type="InterPro" id="IPR000595">
    <property type="entry name" value="cNMP-bd_dom"/>
</dbReference>
<evidence type="ECO:0000259" key="5">
    <source>
        <dbReference type="PROSITE" id="PS50009"/>
    </source>
</evidence>
<dbReference type="PROSITE" id="PS50200">
    <property type="entry name" value="RA"/>
    <property type="match status" value="1"/>
</dbReference>
<dbReference type="InterPro" id="IPR029071">
    <property type="entry name" value="Ubiquitin-like_domsf"/>
</dbReference>
<dbReference type="Proteomes" id="UP001208570">
    <property type="component" value="Unassembled WGS sequence"/>
</dbReference>
<evidence type="ECO:0000313" key="8">
    <source>
        <dbReference type="EMBL" id="KAK2161502.1"/>
    </source>
</evidence>
<feature type="region of interest" description="Disordered" evidence="4">
    <location>
        <begin position="261"/>
        <end position="386"/>
    </location>
</feature>
<dbReference type="Pfam" id="PF00617">
    <property type="entry name" value="RasGEF"/>
    <property type="match status" value="1"/>
</dbReference>
<evidence type="ECO:0000256" key="4">
    <source>
        <dbReference type="SAM" id="MobiDB-lite"/>
    </source>
</evidence>
<proteinExistence type="inferred from homology"/>
<evidence type="ECO:0000313" key="9">
    <source>
        <dbReference type="Proteomes" id="UP001208570"/>
    </source>
</evidence>
<keyword evidence="9" id="KW-1185">Reference proteome</keyword>
<dbReference type="Gene3D" id="2.60.120.10">
    <property type="entry name" value="Jelly Rolls"/>
    <property type="match status" value="1"/>
</dbReference>
<dbReference type="Gene3D" id="1.10.840.10">
    <property type="entry name" value="Ras guanine-nucleotide exchange factors catalytic domain"/>
    <property type="match status" value="1"/>
</dbReference>
<feature type="compositionally biased region" description="Polar residues" evidence="4">
    <location>
        <begin position="277"/>
        <end position="299"/>
    </location>
</feature>
<dbReference type="AlphaFoldDB" id="A0AAD9JYB8"/>
<dbReference type="InterPro" id="IPR018490">
    <property type="entry name" value="cNMP-bd_dom_sf"/>
</dbReference>
<dbReference type="InterPro" id="IPR014710">
    <property type="entry name" value="RmlC-like_jellyroll"/>
</dbReference>
<feature type="domain" description="Cyclic nucleotide-binding" evidence="6">
    <location>
        <begin position="70"/>
        <end position="184"/>
    </location>
</feature>
<feature type="domain" description="Ras-associating" evidence="7">
    <location>
        <begin position="402"/>
        <end position="447"/>
    </location>
</feature>
<dbReference type="GO" id="GO:0016324">
    <property type="term" value="C:apical plasma membrane"/>
    <property type="evidence" value="ECO:0007669"/>
    <property type="project" value="TreeGrafter"/>
</dbReference>
<dbReference type="GO" id="GO:0007265">
    <property type="term" value="P:Ras protein signal transduction"/>
    <property type="evidence" value="ECO:0007669"/>
    <property type="project" value="TreeGrafter"/>
</dbReference>
<dbReference type="PROSITE" id="PS50042">
    <property type="entry name" value="CNMP_BINDING_3"/>
    <property type="match status" value="1"/>
</dbReference>
<reference evidence="8" key="1">
    <citation type="journal article" date="2023" name="Mol. Biol. Evol.">
        <title>Third-Generation Sequencing Reveals the Adaptive Role of the Epigenome in Three Deep-Sea Polychaetes.</title>
        <authorList>
            <person name="Perez M."/>
            <person name="Aroh O."/>
            <person name="Sun Y."/>
            <person name="Lan Y."/>
            <person name="Juniper S.K."/>
            <person name="Young C.R."/>
            <person name="Angers B."/>
            <person name="Qian P.Y."/>
        </authorList>
    </citation>
    <scope>NUCLEOTIDE SEQUENCE</scope>
    <source>
        <strain evidence="8">P08H-3</strain>
    </source>
</reference>
<dbReference type="InterPro" id="IPR023578">
    <property type="entry name" value="Ras_GEF_dom_sf"/>
</dbReference>
<dbReference type="PROSITE" id="PS50009">
    <property type="entry name" value="RASGEF_CAT"/>
    <property type="match status" value="1"/>
</dbReference>
<dbReference type="InterPro" id="IPR000159">
    <property type="entry name" value="RA_dom"/>
</dbReference>
<evidence type="ECO:0000256" key="3">
    <source>
        <dbReference type="PROSITE-ProRule" id="PRU00168"/>
    </source>
</evidence>
<dbReference type="Pfam" id="PF00788">
    <property type="entry name" value="RA"/>
    <property type="match status" value="1"/>
</dbReference>
<evidence type="ECO:0000256" key="2">
    <source>
        <dbReference type="ARBA" id="ARBA00022658"/>
    </source>
</evidence>
<dbReference type="SUPFAM" id="SSF51206">
    <property type="entry name" value="cAMP-binding domain-like"/>
    <property type="match status" value="1"/>
</dbReference>
<dbReference type="InterPro" id="IPR008937">
    <property type="entry name" value="Ras-like_GEF"/>
</dbReference>
<evidence type="ECO:0000259" key="7">
    <source>
        <dbReference type="PROSITE" id="PS50200"/>
    </source>
</evidence>
<dbReference type="PANTHER" id="PTHR23113">
    <property type="entry name" value="GUANINE NUCLEOTIDE EXCHANGE FACTOR"/>
    <property type="match status" value="1"/>
</dbReference>
<feature type="domain" description="Ras-GEF" evidence="5">
    <location>
        <begin position="477"/>
        <end position="676"/>
    </location>
</feature>
<organism evidence="8 9">
    <name type="scientific">Paralvinella palmiformis</name>
    <dbReference type="NCBI Taxonomy" id="53620"/>
    <lineage>
        <taxon>Eukaryota</taxon>
        <taxon>Metazoa</taxon>
        <taxon>Spiralia</taxon>
        <taxon>Lophotrochozoa</taxon>
        <taxon>Annelida</taxon>
        <taxon>Polychaeta</taxon>
        <taxon>Sedentaria</taxon>
        <taxon>Canalipalpata</taxon>
        <taxon>Terebellida</taxon>
        <taxon>Terebelliformia</taxon>
        <taxon>Alvinellidae</taxon>
        <taxon>Paralvinella</taxon>
    </lineage>
</organism>
<feature type="compositionally biased region" description="Low complexity" evidence="4">
    <location>
        <begin position="346"/>
        <end position="374"/>
    </location>
</feature>
<accession>A0AAD9JYB8</accession>
<name>A0AAD9JYB8_9ANNE</name>
<keyword evidence="2 3" id="KW-0344">Guanine-nucleotide releasing factor</keyword>
<dbReference type="GO" id="GO:0005085">
    <property type="term" value="F:guanyl-nucleotide exchange factor activity"/>
    <property type="evidence" value="ECO:0007669"/>
    <property type="project" value="UniProtKB-KW"/>
</dbReference>
<sequence length="685" mass="77350">MVGFVLLLDRVEWAPPQLLLLHRVGAVGTDVATLSLIVRDTVRECLEKEPSERTEEDIQVLLEFMKHFPAFANMTLATRRALCAVMVFAVVEKADTVVMNDGEELDSWSVILNGRVEVERPDGTIAHYHLGDSFGITDATLEKQYHKGVMRTKVDDCQFVCIAQEDYYKILSEGEENTRRVFEDGQVVLVTEKRQLDGGNRKGDIVIRICPVIFLRPVALLWTSQSYYDGQARYVIVALDPRHPSQQHSAAILHTTFKEMLKMSGSSPESPRHSAKKNQISKLQTDAKQRLSAPSSLENNVPPVIQSPRKQNKSKDEKKTGSLSSGHKTKIRKALQKFNFLPRSANSDSQTSSFDDSSSNGSHSRKGSSSSNSSLTNHMHHLSASNPDLSAADQYEERTTFHEHVLRVYRNDQTCKYLLVHRETTAREVVMLALKEFGLTDPSRYYLKNNMSTETLVPDEMAGDLLRENQISFLQLNSAEVAAQLMLRDFQLFRDIEPTEYMDDLFELNSKFGMAHLQKFSEVGHCKDCKNFNSMFALVSGLGHRSVARLKGSWDKLPSKYIKLFEDLQDLMDPSRNMSKYRNLVNSEHIQPPLDIGSMYYSFGTSQTVFSAFHGSNVPAVATLRRKRRSTTIPNAKKMFEEAQMVRRVRAYLDAGGMRKRDPSPSPANLVGLGPKFGKYSLFDA</sequence>
<dbReference type="SUPFAM" id="SSF54236">
    <property type="entry name" value="Ubiquitin-like"/>
    <property type="match status" value="1"/>
</dbReference>
<evidence type="ECO:0000256" key="1">
    <source>
        <dbReference type="ARBA" id="ARBA00010829"/>
    </source>
</evidence>
<dbReference type="EMBL" id="JAODUP010000115">
    <property type="protein sequence ID" value="KAK2161502.1"/>
    <property type="molecule type" value="Genomic_DNA"/>
</dbReference>
<dbReference type="PANTHER" id="PTHR23113:SF249">
    <property type="entry name" value="RAP GUANINE NUCLEOTIDE EXCHANGE FACTOR 6"/>
    <property type="match status" value="1"/>
</dbReference>
<protein>
    <recommendedName>
        <fullName evidence="10">Rap guanine nucleotide exchange factor 2</fullName>
    </recommendedName>
</protein>
<dbReference type="InterPro" id="IPR001895">
    <property type="entry name" value="RASGEF_cat_dom"/>
</dbReference>
<gene>
    <name evidence="8" type="ORF">LSH36_115g03030</name>
</gene>
<comment type="similarity">
    <text evidence="1">Belongs to the RAPGEF2 family.</text>
</comment>
<dbReference type="SUPFAM" id="SSF48366">
    <property type="entry name" value="Ras GEF"/>
    <property type="match status" value="1"/>
</dbReference>
<evidence type="ECO:0008006" key="10">
    <source>
        <dbReference type="Google" id="ProtNLM"/>
    </source>
</evidence>